<evidence type="ECO:0000256" key="2">
    <source>
        <dbReference type="ARBA" id="ARBA00004529"/>
    </source>
</evidence>
<keyword evidence="16" id="KW-1185">Reference proteome</keyword>
<evidence type="ECO:0000256" key="11">
    <source>
        <dbReference type="ARBA" id="ARBA00034776"/>
    </source>
</evidence>
<evidence type="ECO:0000256" key="14">
    <source>
        <dbReference type="SAM" id="MobiDB-lite"/>
    </source>
</evidence>
<evidence type="ECO:0000256" key="6">
    <source>
        <dbReference type="ARBA" id="ARBA00022553"/>
    </source>
</evidence>
<dbReference type="EMBL" id="GL883026">
    <property type="protein sequence ID" value="EGG15244.1"/>
    <property type="molecule type" value="Genomic_DNA"/>
</dbReference>
<keyword evidence="8" id="KW-0007">Acetylation</keyword>
<organism evidence="15 16">
    <name type="scientific">Cavenderia fasciculata</name>
    <name type="common">Slime mold</name>
    <name type="synonym">Dictyostelium fasciculatum</name>
    <dbReference type="NCBI Taxonomy" id="261658"/>
    <lineage>
        <taxon>Eukaryota</taxon>
        <taxon>Amoebozoa</taxon>
        <taxon>Evosea</taxon>
        <taxon>Eumycetozoa</taxon>
        <taxon>Dictyostelia</taxon>
        <taxon>Acytosteliales</taxon>
        <taxon>Cavenderiaceae</taxon>
        <taxon>Cavenderia</taxon>
    </lineage>
</organism>
<dbReference type="Proteomes" id="UP000007797">
    <property type="component" value="Unassembled WGS sequence"/>
</dbReference>
<feature type="compositionally biased region" description="Low complexity" evidence="14">
    <location>
        <begin position="244"/>
        <end position="264"/>
    </location>
</feature>
<feature type="region of interest" description="Disordered" evidence="14">
    <location>
        <begin position="230"/>
        <end position="264"/>
    </location>
</feature>
<dbReference type="GO" id="GO:0001725">
    <property type="term" value="C:stress fiber"/>
    <property type="evidence" value="ECO:0007669"/>
    <property type="project" value="UniProtKB-SubCell"/>
</dbReference>
<evidence type="ECO:0000256" key="1">
    <source>
        <dbReference type="ARBA" id="ARBA00004300"/>
    </source>
</evidence>
<dbReference type="GO" id="GO:0005869">
    <property type="term" value="C:dynactin complex"/>
    <property type="evidence" value="ECO:0007669"/>
    <property type="project" value="InterPro"/>
</dbReference>
<comment type="subcellular location">
    <subcellularLocation>
        <location evidence="1">Cytoplasm</location>
        <location evidence="1">Cytoskeleton</location>
        <location evidence="1">Microtubule organizing center</location>
        <location evidence="1">Centrosome</location>
    </subcellularLocation>
    <subcellularLocation>
        <location evidence="2">Cytoplasm</location>
        <location evidence="2">Cytoskeleton</location>
        <location evidence="2">Stress fiber</location>
    </subcellularLocation>
    <subcellularLocation>
        <location evidence="3">Cytoplasm</location>
        <location evidence="3">Myofibril</location>
    </subcellularLocation>
</comment>
<comment type="subunit">
    <text evidence="13">Subunit of dynactin, a multiprotein complex part of a tripartite complex with dynein and a adapter, such as BICDL1, BICD2 or HOOK3. The dynactin complex is built around ACTR1A/ACTB filament and consists of an actin-related filament composed of a shoulder domain, a pointed end and a barbed end. Its length is defined by its flexible shoulder domain. The soulder is composed of 2 DCTN1 subunits, 4 DCTN2 and 2 DCTN3. The 4 DCNT2 (via N-terminus) bind the ACTR1A filament and act as molecular rulers to determine the length. The pointed end is important for binding dynein-dynactin cargo adapters. Consists of 4 subunits: ACTR10, DCNT4, DCTN5 and DCTN6. The barbed end is composed of a CAPZA1:CAPZB heterodimers, which binds ACTR1A/ACTB filament and dynactin and stabilizes dynactin. Interacts with ATP7B, but not ATP7A, in a copper-dependent manner. Interacts with ANK2; this interaction is required for localization at costameres. Interacts with N4BP2L1.</text>
</comment>
<dbReference type="InterPro" id="IPR008603">
    <property type="entry name" value="DCTN4"/>
</dbReference>
<evidence type="ECO:0000256" key="7">
    <source>
        <dbReference type="ARBA" id="ARBA00022843"/>
    </source>
</evidence>
<sequence>MGERNKQQVHSKQAYFFVICVCSKSFNLTELYFCNGCQKLNCKHCVTEQIDCYYCPNCLDHVSVAEASQNGNRCKKCYDCPLCFSVLALQQQQSTTEGGTSSLFLYCNFCKWNSFGMDNSKYDTLSILSGGTKGKELSPMQLEANKVLDVLQKEAADIASSKDSRTLTRLKLAQAMRQLFSPTNAGGSGSGGSGSGGGGGSGYSLNSSALGYSSSLANNFIRDERWNKNRSVASPQPSNPLLPSPSSSSSSASSTSSSSSTSNHLLSKMAIKKRINPIGHQEVDQMMQGRVEARQFQPIVSDDVKQDMEEVDALLAIDNANKINGLGQRFANQQQGPLLSNAKQEQLAPQHKQLLTRRSKRCRRCDKLLAKPDINPAKTEFKRQHFAFSYVPRVVVSRAIWLEKDVCNVQIQFTNPLHSYLFICFFKQVKDSDNTLQIYGSKDDNAIPIEMLTETYIGGILDETDDKDNQALQQLKDAEISMHSRFVIDRKDNKVTLGFLVRVSKDDAPTLDNDEIRSRLATPSTPTKKQDLPKYESSVTNVKFTLALSFSSNSSILNNLVVPQPTSPSSTSSLIHILFDIPVQEFDNTKHRPI</sequence>
<evidence type="ECO:0000256" key="5">
    <source>
        <dbReference type="ARBA" id="ARBA00022499"/>
    </source>
</evidence>
<dbReference type="GO" id="GO:0005813">
    <property type="term" value="C:centrosome"/>
    <property type="evidence" value="ECO:0007669"/>
    <property type="project" value="UniProtKB-SubCell"/>
</dbReference>
<proteinExistence type="inferred from homology"/>
<accession>F4Q975</accession>
<dbReference type="AlphaFoldDB" id="F4Q975"/>
<evidence type="ECO:0000256" key="3">
    <source>
        <dbReference type="ARBA" id="ARBA00004657"/>
    </source>
</evidence>
<dbReference type="STRING" id="1054147.F4Q975"/>
<protein>
    <recommendedName>
        <fullName evidence="12">Dynactin subunit 4</fullName>
    </recommendedName>
</protein>
<reference evidence="16" key="1">
    <citation type="journal article" date="2011" name="Genome Res.">
        <title>Phylogeny-wide analysis of social amoeba genomes highlights ancient origins for complex intercellular communication.</title>
        <authorList>
            <person name="Heidel A.J."/>
            <person name="Lawal H.M."/>
            <person name="Felder M."/>
            <person name="Schilde C."/>
            <person name="Helps N.R."/>
            <person name="Tunggal B."/>
            <person name="Rivero F."/>
            <person name="John U."/>
            <person name="Schleicher M."/>
            <person name="Eichinger L."/>
            <person name="Platzer M."/>
            <person name="Noegel A.A."/>
            <person name="Schaap P."/>
            <person name="Gloeckner G."/>
        </authorList>
    </citation>
    <scope>NUCLEOTIDE SEQUENCE [LARGE SCALE GENOMIC DNA]</scope>
    <source>
        <strain evidence="16">SH3</strain>
    </source>
</reference>
<evidence type="ECO:0000256" key="8">
    <source>
        <dbReference type="ARBA" id="ARBA00022990"/>
    </source>
</evidence>
<dbReference type="KEGG" id="dfa:DFA_10078"/>
<keyword evidence="9" id="KW-0175">Coiled coil</keyword>
<evidence type="ECO:0000313" key="15">
    <source>
        <dbReference type="EMBL" id="EGG15244.1"/>
    </source>
</evidence>
<comment type="similarity">
    <text evidence="11">Belongs to the dynactin subunit 4 family.</text>
</comment>
<keyword evidence="7" id="KW-0832">Ubl conjugation</keyword>
<keyword evidence="5" id="KW-1017">Isopeptide bond</keyword>
<evidence type="ECO:0000256" key="10">
    <source>
        <dbReference type="ARBA" id="ARBA00023212"/>
    </source>
</evidence>
<evidence type="ECO:0000256" key="13">
    <source>
        <dbReference type="ARBA" id="ARBA00093507"/>
    </source>
</evidence>
<dbReference type="PANTHER" id="PTHR13034">
    <property type="entry name" value="DYNACTIN P62 SUBUNIT"/>
    <property type="match status" value="1"/>
</dbReference>
<dbReference type="RefSeq" id="XP_004351964.1">
    <property type="nucleotide sequence ID" value="XM_004351912.1"/>
</dbReference>
<evidence type="ECO:0000313" key="16">
    <source>
        <dbReference type="Proteomes" id="UP000007797"/>
    </source>
</evidence>
<dbReference type="Pfam" id="PF05502">
    <property type="entry name" value="Dynactin_p62"/>
    <property type="match status" value="2"/>
</dbReference>
<evidence type="ECO:0000256" key="4">
    <source>
        <dbReference type="ARBA" id="ARBA00022490"/>
    </source>
</evidence>
<gene>
    <name evidence="15" type="primary">dynD</name>
    <name evidence="15" type="ORF">DFA_10078</name>
</gene>
<keyword evidence="6" id="KW-0597">Phosphoprotein</keyword>
<evidence type="ECO:0000256" key="9">
    <source>
        <dbReference type="ARBA" id="ARBA00023054"/>
    </source>
</evidence>
<evidence type="ECO:0000256" key="12">
    <source>
        <dbReference type="ARBA" id="ARBA00034864"/>
    </source>
</evidence>
<dbReference type="PANTHER" id="PTHR13034:SF2">
    <property type="entry name" value="DYNACTIN SUBUNIT 4"/>
    <property type="match status" value="1"/>
</dbReference>
<keyword evidence="10" id="KW-0206">Cytoskeleton</keyword>
<dbReference type="OrthoDB" id="283815at2759"/>
<dbReference type="GeneID" id="14867604"/>
<dbReference type="OMA" id="FKRQHFA"/>
<keyword evidence="4" id="KW-0963">Cytoplasm</keyword>
<name>F4Q975_CACFS</name>